<accession>A0A1G2FDC4</accession>
<reference evidence="2 3" key="1">
    <citation type="journal article" date="2016" name="Nat. Commun.">
        <title>Thousands of microbial genomes shed light on interconnected biogeochemical processes in an aquifer system.</title>
        <authorList>
            <person name="Anantharaman K."/>
            <person name="Brown C.T."/>
            <person name="Hug L.A."/>
            <person name="Sharon I."/>
            <person name="Castelle C.J."/>
            <person name="Probst A.J."/>
            <person name="Thomas B.C."/>
            <person name="Singh A."/>
            <person name="Wilkins M.J."/>
            <person name="Karaoz U."/>
            <person name="Brodie E.L."/>
            <person name="Williams K.H."/>
            <person name="Hubbard S.S."/>
            <person name="Banfield J.F."/>
        </authorList>
    </citation>
    <scope>NUCLEOTIDE SEQUENCE [LARGE SCALE GENOMIC DNA]</scope>
</reference>
<evidence type="ECO:0000313" key="3">
    <source>
        <dbReference type="Proteomes" id="UP000176974"/>
    </source>
</evidence>
<comment type="caution">
    <text evidence="2">The sequence shown here is derived from an EMBL/GenBank/DDBJ whole genome shotgun (WGS) entry which is preliminary data.</text>
</comment>
<dbReference type="InterPro" id="IPR025714">
    <property type="entry name" value="Methyltranfer_dom"/>
</dbReference>
<sequence>MKEGTGGFLNPEQVLAQLDINEGMKVASFGCGHGYFAIPLAKIVGTNGLIYALDVRKDALDAVSSRAKLEGVSNIETIRGNLENLNGSKLSENSVDLVFLANILFQSQKKSEIVKEAKRVLKNSGKVILIDWIAGASLSPKEGWLISKEEVRKLTEAEGLKFEKEFEVDSRHYGMIFKKS</sequence>
<proteinExistence type="predicted"/>
<dbReference type="CDD" id="cd02440">
    <property type="entry name" value="AdoMet_MTases"/>
    <property type="match status" value="1"/>
</dbReference>
<dbReference type="Gene3D" id="3.40.50.150">
    <property type="entry name" value="Vaccinia Virus protein VP39"/>
    <property type="match status" value="1"/>
</dbReference>
<dbReference type="InterPro" id="IPR053173">
    <property type="entry name" value="SAM-binding_MTase"/>
</dbReference>
<dbReference type="InterPro" id="IPR029063">
    <property type="entry name" value="SAM-dependent_MTases_sf"/>
</dbReference>
<dbReference type="EMBL" id="MHMY01000001">
    <property type="protein sequence ID" value="OGZ36076.1"/>
    <property type="molecule type" value="Genomic_DNA"/>
</dbReference>
<dbReference type="Pfam" id="PF13847">
    <property type="entry name" value="Methyltransf_31"/>
    <property type="match status" value="1"/>
</dbReference>
<evidence type="ECO:0000313" key="2">
    <source>
        <dbReference type="EMBL" id="OGZ36076.1"/>
    </source>
</evidence>
<gene>
    <name evidence="2" type="ORF">A2815_03045</name>
</gene>
<dbReference type="Proteomes" id="UP000176974">
    <property type="component" value="Unassembled WGS sequence"/>
</dbReference>
<dbReference type="PANTHER" id="PTHR45128:SF1">
    <property type="entry name" value="S-ADENOSYLMETHIONINE-DEPENDENT METHYLTRANSFERASE RV2258C"/>
    <property type="match status" value="1"/>
</dbReference>
<feature type="domain" description="Methyltransferase" evidence="1">
    <location>
        <begin position="21"/>
        <end position="133"/>
    </location>
</feature>
<organism evidence="2 3">
    <name type="scientific">Candidatus Portnoybacteria bacterium RIFCSPHIGHO2_01_FULL_40_12b</name>
    <dbReference type="NCBI Taxonomy" id="1801994"/>
    <lineage>
        <taxon>Bacteria</taxon>
        <taxon>Candidatus Portnoyibacteriota</taxon>
    </lineage>
</organism>
<evidence type="ECO:0000259" key="1">
    <source>
        <dbReference type="Pfam" id="PF13847"/>
    </source>
</evidence>
<protein>
    <recommendedName>
        <fullName evidence="1">Methyltransferase domain-containing protein</fullName>
    </recommendedName>
</protein>
<dbReference type="PANTHER" id="PTHR45128">
    <property type="entry name" value="METHYLTRANSFERASE TYPE 11"/>
    <property type="match status" value="1"/>
</dbReference>
<dbReference type="AlphaFoldDB" id="A0A1G2FDC4"/>
<dbReference type="SUPFAM" id="SSF53335">
    <property type="entry name" value="S-adenosyl-L-methionine-dependent methyltransferases"/>
    <property type="match status" value="1"/>
</dbReference>
<name>A0A1G2FDC4_9BACT</name>